<dbReference type="OrthoDB" id="9803968at2"/>
<dbReference type="CDD" id="cd00229">
    <property type="entry name" value="SGNH_hydrolase"/>
    <property type="match status" value="1"/>
</dbReference>
<evidence type="ECO:0000259" key="3">
    <source>
        <dbReference type="PROSITE" id="PS50075"/>
    </source>
</evidence>
<dbReference type="SUPFAM" id="SSF47336">
    <property type="entry name" value="ACP-like"/>
    <property type="match status" value="1"/>
</dbReference>
<proteinExistence type="inferred from homology"/>
<dbReference type="Pfam" id="PF13472">
    <property type="entry name" value="Lipase_GDSL_2"/>
    <property type="match status" value="1"/>
</dbReference>
<dbReference type="SUPFAM" id="SSF56801">
    <property type="entry name" value="Acetyl-CoA synthetase-like"/>
    <property type="match status" value="1"/>
</dbReference>
<dbReference type="InterPro" id="IPR036514">
    <property type="entry name" value="SGNH_hydro_sf"/>
</dbReference>
<dbReference type="EMBL" id="WNLA01000008">
    <property type="protein sequence ID" value="MTW03210.1"/>
    <property type="molecule type" value="Genomic_DNA"/>
</dbReference>
<dbReference type="SUPFAM" id="SSF52266">
    <property type="entry name" value="SGNH hydrolase"/>
    <property type="match status" value="1"/>
</dbReference>
<dbReference type="Pfam" id="PF00501">
    <property type="entry name" value="AMP-binding"/>
    <property type="match status" value="1"/>
</dbReference>
<dbReference type="Pfam" id="PF00550">
    <property type="entry name" value="PP-binding"/>
    <property type="match status" value="1"/>
</dbReference>
<dbReference type="InterPro" id="IPR000873">
    <property type="entry name" value="AMP-dep_synth/lig_dom"/>
</dbReference>
<dbReference type="Proteomes" id="UP000484015">
    <property type="component" value="Unassembled WGS sequence"/>
</dbReference>
<dbReference type="GO" id="GO:0006631">
    <property type="term" value="P:fatty acid metabolic process"/>
    <property type="evidence" value="ECO:0007669"/>
    <property type="project" value="TreeGrafter"/>
</dbReference>
<protein>
    <submittedName>
        <fullName evidence="4">AMP-binding protein</fullName>
    </submittedName>
</protein>
<feature type="domain" description="Carrier" evidence="3">
    <location>
        <begin position="475"/>
        <end position="550"/>
    </location>
</feature>
<dbReference type="RefSeq" id="WP_155439593.1">
    <property type="nucleotide sequence ID" value="NZ_WNLA01000008.1"/>
</dbReference>
<reference evidence="4 5" key="1">
    <citation type="submission" date="2019-11" db="EMBL/GenBank/DDBJ databases">
        <title>Type strains purchased from KCTC, JCM and DSMZ.</title>
        <authorList>
            <person name="Lu H."/>
        </authorList>
    </citation>
    <scope>NUCLEOTIDE SEQUENCE [LARGE SCALE GENOMIC DNA]</scope>
    <source>
        <strain evidence="4 5">KCTC 42409</strain>
    </source>
</reference>
<sequence length="909" mass="99794">MNAPDLVVPLALPPINYDSCFAERLRQHGGRLAILTEDGRRYSYEALAEAVDKQAATLGAPRVTIIEAANRIECVIAYLACLAAHHPVVLAEPGSTLRDKRIAQQFGITTVFHQTSGRWKFDRPDDAPAMELHPDLCVLLSTSGTTGSPKLVRLSRKNIEANAGAIATYLGLTPDDRAITTLPLYYSYGMSVLNSHLFAGATVLLTERALSENEFWQFFESGGATSFSGVPFSFDVLERISFRTKNYPTLRYIAQAGGRLPAEQVRQYGTWARDHGKQLFVMYGQTEAAPRMAYLPPDLVLNNTECIGLPVPGGEFLLAGDDGAYITEADRPGELVYRGPNVMMGYAETLDDLAKPQGPDLLHTGDIACQQANGLYRIIGRRNRFSKILGLRISLDELERWMQQRGWHGIVTGDDRIIVVAVSDDKNVRAVQLALLERYALPASAIVVLHLDPLPLLPSGKFDYRGLLRAGQEASTGQGQAQTLLEGYRQILGIPDILPTDSFLDTGGDSVNFVEISLLLEQHLGRVPENWEVLSISALEAMREEAATVAESSQVPRRFWIAGCIGLGLLLAGEAALQIRTYLKTGRTALTQGNDAYLIEGTESEARRYRPNQRFTKHSNPEHVFVINSQGLRSPEIPAGLAPDELRIAVIGASAVAGEYAVTNDETFPALLQEQLRQQQPRRTVNVVNAGIEGAGVNDLVMLAERVVAPLHPTAAVIYPGMNDLSLICKTPVTRKHEGLPAPEAPDWIMTSVLIAKNAMMLRERPARVAAFNLQERFPSDYSANLERAVATLRAKGIPPMLMTVARGFAGGNSELARSALYYAPCLDEQRLVELSNMFNDAIRSTGQRLDVPVLDLASVMQGGSRYFVDSSHFTQEGEQFVASYLATELSRQPWMQQHPQVASSSRHR</sequence>
<dbReference type="InterPro" id="IPR013830">
    <property type="entry name" value="SGNH_hydro"/>
</dbReference>
<gene>
    <name evidence="4" type="ORF">GM668_14070</name>
</gene>
<comment type="similarity">
    <text evidence="1">Belongs to the ATP-dependent AMP-binding enzyme family.</text>
</comment>
<evidence type="ECO:0000313" key="4">
    <source>
        <dbReference type="EMBL" id="MTW03210.1"/>
    </source>
</evidence>
<evidence type="ECO:0000313" key="5">
    <source>
        <dbReference type="Proteomes" id="UP000484015"/>
    </source>
</evidence>
<accession>A0A6L6Q0P6</accession>
<keyword evidence="2" id="KW-0436">Ligase</keyword>
<comment type="caution">
    <text evidence="4">The sequence shown here is derived from an EMBL/GenBank/DDBJ whole genome shotgun (WGS) entry which is preliminary data.</text>
</comment>
<evidence type="ECO:0000256" key="2">
    <source>
        <dbReference type="ARBA" id="ARBA00022598"/>
    </source>
</evidence>
<evidence type="ECO:0000256" key="1">
    <source>
        <dbReference type="ARBA" id="ARBA00006432"/>
    </source>
</evidence>
<dbReference type="InterPro" id="IPR036736">
    <property type="entry name" value="ACP-like_sf"/>
</dbReference>
<name>A0A6L6Q0P6_9BURK</name>
<dbReference type="Gene3D" id="3.40.50.12780">
    <property type="entry name" value="N-terminal domain of ligase-like"/>
    <property type="match status" value="1"/>
</dbReference>
<dbReference type="GO" id="GO:0016788">
    <property type="term" value="F:hydrolase activity, acting on ester bonds"/>
    <property type="evidence" value="ECO:0007669"/>
    <property type="project" value="UniProtKB-ARBA"/>
</dbReference>
<dbReference type="AlphaFoldDB" id="A0A6L6Q0P6"/>
<organism evidence="4 5">
    <name type="scientific">Pseudoduganella ginsengisoli</name>
    <dbReference type="NCBI Taxonomy" id="1462440"/>
    <lineage>
        <taxon>Bacteria</taxon>
        <taxon>Pseudomonadati</taxon>
        <taxon>Pseudomonadota</taxon>
        <taxon>Betaproteobacteria</taxon>
        <taxon>Burkholderiales</taxon>
        <taxon>Oxalobacteraceae</taxon>
        <taxon>Telluria group</taxon>
        <taxon>Pseudoduganella</taxon>
    </lineage>
</organism>
<dbReference type="GO" id="GO:0031956">
    <property type="term" value="F:medium-chain fatty acid-CoA ligase activity"/>
    <property type="evidence" value="ECO:0007669"/>
    <property type="project" value="TreeGrafter"/>
</dbReference>
<dbReference type="InterPro" id="IPR042099">
    <property type="entry name" value="ANL_N_sf"/>
</dbReference>
<keyword evidence="5" id="KW-1185">Reference proteome</keyword>
<dbReference type="PROSITE" id="PS50075">
    <property type="entry name" value="CARRIER"/>
    <property type="match status" value="1"/>
</dbReference>
<dbReference type="PANTHER" id="PTHR43201:SF5">
    <property type="entry name" value="MEDIUM-CHAIN ACYL-COA LIGASE ACSF2, MITOCHONDRIAL"/>
    <property type="match status" value="1"/>
</dbReference>
<dbReference type="InterPro" id="IPR009081">
    <property type="entry name" value="PP-bd_ACP"/>
</dbReference>
<dbReference type="Gene3D" id="3.40.50.1110">
    <property type="entry name" value="SGNH hydrolase"/>
    <property type="match status" value="1"/>
</dbReference>
<dbReference type="PANTHER" id="PTHR43201">
    <property type="entry name" value="ACYL-COA SYNTHETASE"/>
    <property type="match status" value="1"/>
</dbReference>